<dbReference type="EMBL" id="JXJN01016619">
    <property type="status" value="NOT_ANNOTATED_CDS"/>
    <property type="molecule type" value="Genomic_DNA"/>
</dbReference>
<keyword evidence="2" id="KW-1185">Reference proteome</keyword>
<sequence>MVNISVNRKQGELIDNQKLRTQTRSNNQCTISCLTNYPSGGKSVPYYLSAIKPEIAQLGERWSEDLKVPGSIPGFGIFFFYFTLVKIKHTLLLNAYFGADFLKVLEIIEDKDPTF</sequence>
<dbReference type="VEuPathDB" id="VectorBase:GPPI034287"/>
<protein>
    <submittedName>
        <fullName evidence="1">Uncharacterized protein</fullName>
    </submittedName>
</protein>
<dbReference type="EnsemblMetazoa" id="GPPI034287-RA">
    <property type="protein sequence ID" value="GPPI034287-PA"/>
    <property type="gene ID" value="GPPI034287"/>
</dbReference>
<dbReference type="AlphaFoldDB" id="A0A1B0BLZ6"/>
<proteinExistence type="predicted"/>
<accession>A0A1B0BLZ6</accession>
<dbReference type="AntiFam" id="ANF00010">
    <property type="entry name" value="tRNA translation"/>
</dbReference>
<reference evidence="1" key="2">
    <citation type="submission" date="2020-05" db="UniProtKB">
        <authorList>
            <consortium name="EnsemblMetazoa"/>
        </authorList>
    </citation>
    <scope>IDENTIFICATION</scope>
    <source>
        <strain evidence="1">IAEA</strain>
    </source>
</reference>
<dbReference type="Proteomes" id="UP000092460">
    <property type="component" value="Unassembled WGS sequence"/>
</dbReference>
<organism evidence="1 2">
    <name type="scientific">Glossina palpalis gambiensis</name>
    <dbReference type="NCBI Taxonomy" id="67801"/>
    <lineage>
        <taxon>Eukaryota</taxon>
        <taxon>Metazoa</taxon>
        <taxon>Ecdysozoa</taxon>
        <taxon>Arthropoda</taxon>
        <taxon>Hexapoda</taxon>
        <taxon>Insecta</taxon>
        <taxon>Pterygota</taxon>
        <taxon>Neoptera</taxon>
        <taxon>Endopterygota</taxon>
        <taxon>Diptera</taxon>
        <taxon>Brachycera</taxon>
        <taxon>Muscomorpha</taxon>
        <taxon>Hippoboscoidea</taxon>
        <taxon>Glossinidae</taxon>
        <taxon>Glossina</taxon>
    </lineage>
</organism>
<evidence type="ECO:0000313" key="1">
    <source>
        <dbReference type="EnsemblMetazoa" id="GPPI034287-PA"/>
    </source>
</evidence>
<reference evidence="2" key="1">
    <citation type="submission" date="2015-01" db="EMBL/GenBank/DDBJ databases">
        <authorList>
            <person name="Aksoy S."/>
            <person name="Warren W."/>
            <person name="Wilson R.K."/>
        </authorList>
    </citation>
    <scope>NUCLEOTIDE SEQUENCE [LARGE SCALE GENOMIC DNA]</scope>
    <source>
        <strain evidence="2">IAEA</strain>
    </source>
</reference>
<evidence type="ECO:0000313" key="2">
    <source>
        <dbReference type="Proteomes" id="UP000092460"/>
    </source>
</evidence>
<name>A0A1B0BLZ6_9MUSC</name>